<evidence type="ECO:0000313" key="3">
    <source>
        <dbReference type="Proteomes" id="UP001159363"/>
    </source>
</evidence>
<reference evidence="2 3" key="1">
    <citation type="submission" date="2023-02" db="EMBL/GenBank/DDBJ databases">
        <title>LHISI_Scaffold_Assembly.</title>
        <authorList>
            <person name="Stuart O.P."/>
            <person name="Cleave R."/>
            <person name="Magrath M.J.L."/>
            <person name="Mikheyev A.S."/>
        </authorList>
    </citation>
    <scope>NUCLEOTIDE SEQUENCE [LARGE SCALE GENOMIC DNA]</scope>
    <source>
        <strain evidence="2">Daus_M_001</strain>
        <tissue evidence="2">Leg muscle</tissue>
    </source>
</reference>
<name>A0ABQ9GYI2_9NEOP</name>
<proteinExistence type="predicted"/>
<protein>
    <submittedName>
        <fullName evidence="2">Uncharacterized protein</fullName>
    </submittedName>
</protein>
<dbReference type="Proteomes" id="UP001159363">
    <property type="component" value="Chromosome 7"/>
</dbReference>
<gene>
    <name evidence="2" type="ORF">PR048_021527</name>
</gene>
<keyword evidence="3" id="KW-1185">Reference proteome</keyword>
<organism evidence="2 3">
    <name type="scientific">Dryococelus australis</name>
    <dbReference type="NCBI Taxonomy" id="614101"/>
    <lineage>
        <taxon>Eukaryota</taxon>
        <taxon>Metazoa</taxon>
        <taxon>Ecdysozoa</taxon>
        <taxon>Arthropoda</taxon>
        <taxon>Hexapoda</taxon>
        <taxon>Insecta</taxon>
        <taxon>Pterygota</taxon>
        <taxon>Neoptera</taxon>
        <taxon>Polyneoptera</taxon>
        <taxon>Phasmatodea</taxon>
        <taxon>Verophasmatodea</taxon>
        <taxon>Anareolatae</taxon>
        <taxon>Phasmatidae</taxon>
        <taxon>Eurycanthinae</taxon>
        <taxon>Dryococelus</taxon>
    </lineage>
</organism>
<accession>A0ABQ9GYI2</accession>
<comment type="caution">
    <text evidence="2">The sequence shown here is derived from an EMBL/GenBank/DDBJ whole genome shotgun (WGS) entry which is preliminary data.</text>
</comment>
<evidence type="ECO:0000313" key="2">
    <source>
        <dbReference type="EMBL" id="KAJ8877075.1"/>
    </source>
</evidence>
<evidence type="ECO:0000256" key="1">
    <source>
        <dbReference type="SAM" id="MobiDB-lite"/>
    </source>
</evidence>
<dbReference type="EMBL" id="JARBHB010000008">
    <property type="protein sequence ID" value="KAJ8877075.1"/>
    <property type="molecule type" value="Genomic_DNA"/>
</dbReference>
<sequence>MAVLRGELFQVGTTGWYVSLAIGKYRASPLKEAPWDMCVTERGNEEIQSSATPKYLDVINFTGHMSLRAPVKLYAGDVWRLSGTATVATVFDNEKCALMSAQAEGHRQLLPCWSGAQLCTSPHTAHASREPFTPSLSATDHSTCTHLHTPWPPSEVEHCAFDSLAAAPALAQWGSHSRRPGRKTDCIAIPFDASRGSIHIEGVVLFFCMHPVILSRMKPYVAVLILGSKAEFTTETLRTQQPDFERIDSQLCMTSCAIMRQRNGYTSYLIPAKGTINQSEFSAKLFSCKNGGNVASWRDIRSKVCSLSDSNLTKNSRSCERVNEEIWTALNIEVLRAGEEPRENPSTNGIVRHDSHMRKSGVTRPEIEPGSPWWEASRLTAHPP</sequence>
<feature type="region of interest" description="Disordered" evidence="1">
    <location>
        <begin position="340"/>
        <end position="384"/>
    </location>
</feature>